<dbReference type="InterPro" id="IPR046346">
    <property type="entry name" value="Aminoacid_DH-like_N_sf"/>
</dbReference>
<dbReference type="Pfam" id="PF05088">
    <property type="entry name" value="Bac_GDH_CD"/>
    <property type="match status" value="1"/>
</dbReference>
<evidence type="ECO:0000313" key="4">
    <source>
        <dbReference type="Proteomes" id="UP001059617"/>
    </source>
</evidence>
<proteinExistence type="predicted"/>
<gene>
    <name evidence="3" type="ORF">Dfulv_16025</name>
</gene>
<reference evidence="3" key="2">
    <citation type="submission" date="2022-09" db="EMBL/GenBank/DDBJ databases">
        <title>Biosynthetic gene clusters of Dactylosporangioum fulvum.</title>
        <authorList>
            <person name="Caradec T."/>
        </authorList>
    </citation>
    <scope>NUCLEOTIDE SEQUENCE</scope>
    <source>
        <strain evidence="3">NRRL B-16292</strain>
    </source>
</reference>
<dbReference type="InterPro" id="IPR036291">
    <property type="entry name" value="NAD(P)-bd_dom_sf"/>
</dbReference>
<evidence type="ECO:0000259" key="2">
    <source>
        <dbReference type="Pfam" id="PF21074"/>
    </source>
</evidence>
<dbReference type="PANTHER" id="PTHR43403:SF1">
    <property type="entry name" value="NAD-SPECIFIC GLUTAMATE DEHYDROGENASE"/>
    <property type="match status" value="1"/>
</dbReference>
<dbReference type="SUPFAM" id="SSF53223">
    <property type="entry name" value="Aminoacid dehydrogenase-like, N-terminal domain"/>
    <property type="match status" value="1"/>
</dbReference>
<accession>A0ABY5W6N6</accession>
<dbReference type="InterPro" id="IPR028971">
    <property type="entry name" value="NAD-GDH_cat"/>
</dbReference>
<dbReference type="InterPro" id="IPR007780">
    <property type="entry name" value="NAD_Glu_DH_bac"/>
</dbReference>
<dbReference type="PANTHER" id="PTHR43403">
    <property type="entry name" value="NAD-SPECIFIC GLUTAMATE DEHYDROGENASE"/>
    <property type="match status" value="1"/>
</dbReference>
<dbReference type="InterPro" id="IPR048381">
    <property type="entry name" value="GDH_C"/>
</dbReference>
<dbReference type="InterPro" id="IPR049056">
    <property type="entry name" value="NAD_Glu_DH_HM3"/>
</dbReference>
<dbReference type="Proteomes" id="UP001059617">
    <property type="component" value="Chromosome"/>
</dbReference>
<name>A0ABY5W6N6_9ACTN</name>
<feature type="domain" description="NAD-specific glutamate dehydrogenase C-terminal" evidence="2">
    <location>
        <begin position="794"/>
        <end position="1129"/>
    </location>
</feature>
<evidence type="ECO:0000259" key="1">
    <source>
        <dbReference type="Pfam" id="PF05088"/>
    </source>
</evidence>
<dbReference type="Pfam" id="PF21074">
    <property type="entry name" value="GDH_C"/>
    <property type="match status" value="1"/>
</dbReference>
<sequence>MATSSPSLGADLLGTAGTAWADLERWPSELERALAAQGSDSLVADLGAKFPPNYMLNRSPTDAANDLTALASLDAGSALFAARKDEPSRVTAYSVGQPLSLARVLGVLGNLDIELLDSHSYDLAAGDVSGRFVHDLVVGFPQTCEPNPELRSRAMAALQRAWDGVIEDDTFNALVVHAGLTWWQSNVLRAYAKYLRQAGLTFTPEHIAATLVEHPTHPRALADLFEARFDPDLSEDESTVAVAKAEATIEAGLQELVSYDQDVIVAALHNCIRATLRTNAYREENGVRRSALAFKLCSAEVSTLPKPRPWSEIWVHSTRMEGVHLRFGAVARGGLRWSDRLEDFRTEVLGLVKAQQVKNSVIVPLGAKGGFVVKSTGGAELRSAGVESYRTFIAGLLDLTDNVVRSHDAAGNQTEEVVAPPRTRCYDDPDPYLVVAADKGTATFSDEANAVSARYGFWLGDAFASGGSIGFDHKAMGITARGAWESVKSHFRELDVDVAEDQFIVVGVGDMSGDVFGNGMLLSRAIKLVAAFDHRSIFIDPRPEAGRSYTERQRLFDTPGSSWGDYNADLISRGGGVFPRSGRSVPVSAEAAAALGIDPAVTSVSPAEMVQHILRAPVDLLWNGGVGTFVKASSETAADVGDRSNDGIRVDAKDLRVRVIAEGGNLGLTQKARIEFAEAGGLVNTDALDNSAGVDTSDHEVNLKILLDLAIGRGELDGALRTTLLNTSEDDVARRVLRHNQSQNTLVKVESSMSPTLTEVQDRFLGELESAIGLDRSLECLPDKSELEQRRAQGTGLSAPEIAVVCAYSKLWLRAGLLNSQLPSEDWVEGRLRDYFPSAVAKACADSIPVHPLRREIVATVLANEVVDRAGATFAFRATEETGASAAQVVRAFVASWSAFGLDTLMQDIEAAGLPAGAGRRARMEVRRLIDRATRWFLTFGAPDADPLADYRQFADTVSAIAPRLPELLRARDASNLQADVAELCSEGLPVELAQRLGQLLHAFQLLDVAKVSAETGRSAWEVADVRFALSERLRLDDLLIAIGELPHGTRWDAMARAGLRHDLYAAAAAITVAVVEGAETASGTTDRLTAWESALAEAAPGVDWTIAEVLAPGRRTLAALSTAVRLLQALRLRAA</sequence>
<keyword evidence="4" id="KW-1185">Reference proteome</keyword>
<dbReference type="Pfam" id="PF21078">
    <property type="entry name" value="GDH_HM3"/>
    <property type="match status" value="1"/>
</dbReference>
<dbReference type="EMBL" id="CP073720">
    <property type="protein sequence ID" value="UWP85660.1"/>
    <property type="molecule type" value="Genomic_DNA"/>
</dbReference>
<dbReference type="Gene3D" id="3.40.50.720">
    <property type="entry name" value="NAD(P)-binding Rossmann-like Domain"/>
    <property type="match status" value="1"/>
</dbReference>
<reference evidence="3" key="1">
    <citation type="submission" date="2021-04" db="EMBL/GenBank/DDBJ databases">
        <authorList>
            <person name="Hartkoorn R.C."/>
            <person name="Beaudoing E."/>
            <person name="Hot D."/>
        </authorList>
    </citation>
    <scope>NUCLEOTIDE SEQUENCE</scope>
    <source>
        <strain evidence="3">NRRL B-16292</strain>
    </source>
</reference>
<feature type="domain" description="NAD-glutamate dehydrogenase catalytic" evidence="1">
    <location>
        <begin position="249"/>
        <end position="749"/>
    </location>
</feature>
<dbReference type="SUPFAM" id="SSF51735">
    <property type="entry name" value="NAD(P)-binding Rossmann-fold domains"/>
    <property type="match status" value="1"/>
</dbReference>
<evidence type="ECO:0000313" key="3">
    <source>
        <dbReference type="EMBL" id="UWP85660.1"/>
    </source>
</evidence>
<protein>
    <submittedName>
        <fullName evidence="3">NAD-glutamate dehydrogenase</fullName>
    </submittedName>
</protein>
<organism evidence="3 4">
    <name type="scientific">Dactylosporangium fulvum</name>
    <dbReference type="NCBI Taxonomy" id="53359"/>
    <lineage>
        <taxon>Bacteria</taxon>
        <taxon>Bacillati</taxon>
        <taxon>Actinomycetota</taxon>
        <taxon>Actinomycetes</taxon>
        <taxon>Micromonosporales</taxon>
        <taxon>Micromonosporaceae</taxon>
        <taxon>Dactylosporangium</taxon>
    </lineage>
</organism>